<dbReference type="InterPro" id="IPR050266">
    <property type="entry name" value="AB_hydrolase_sf"/>
</dbReference>
<organism evidence="3 4">
    <name type="scientific">Methylobacterium brachythecii</name>
    <dbReference type="NCBI Taxonomy" id="1176177"/>
    <lineage>
        <taxon>Bacteria</taxon>
        <taxon>Pseudomonadati</taxon>
        <taxon>Pseudomonadota</taxon>
        <taxon>Alphaproteobacteria</taxon>
        <taxon>Hyphomicrobiales</taxon>
        <taxon>Methylobacteriaceae</taxon>
        <taxon>Methylobacterium</taxon>
    </lineage>
</organism>
<dbReference type="InterPro" id="IPR029058">
    <property type="entry name" value="AB_hydrolase_fold"/>
</dbReference>
<dbReference type="Gene3D" id="3.40.50.1820">
    <property type="entry name" value="alpha/beta hydrolase"/>
    <property type="match status" value="1"/>
</dbReference>
<evidence type="ECO:0000313" key="5">
    <source>
        <dbReference type="Proteomes" id="UP001156881"/>
    </source>
</evidence>
<proteinExistence type="predicted"/>
<reference evidence="3 4" key="3">
    <citation type="submission" date="2020-08" db="EMBL/GenBank/DDBJ databases">
        <title>Genomic Encyclopedia of Type Strains, Phase IV (KMG-IV): sequencing the most valuable type-strain genomes for metagenomic binning, comparative biology and taxonomic classification.</title>
        <authorList>
            <person name="Goeker M."/>
        </authorList>
    </citation>
    <scope>NUCLEOTIDE SEQUENCE [LARGE SCALE GENOMIC DNA]</scope>
    <source>
        <strain evidence="3 4">DSM 24105</strain>
    </source>
</reference>
<comment type="caution">
    <text evidence="3">The sequence shown here is derived from an EMBL/GenBank/DDBJ whole genome shotgun (WGS) entry which is preliminary data.</text>
</comment>
<evidence type="ECO:0000313" key="3">
    <source>
        <dbReference type="EMBL" id="MBB3903325.1"/>
    </source>
</evidence>
<dbReference type="PRINTS" id="PR00111">
    <property type="entry name" value="ABHYDROLASE"/>
</dbReference>
<reference evidence="2" key="4">
    <citation type="submission" date="2023-01" db="EMBL/GenBank/DDBJ databases">
        <title>Draft genome sequence of Methylobacterium brachythecii strain NBRC 107710.</title>
        <authorList>
            <person name="Sun Q."/>
            <person name="Mori K."/>
        </authorList>
    </citation>
    <scope>NUCLEOTIDE SEQUENCE</scope>
    <source>
        <strain evidence="2">NBRC 107710</strain>
    </source>
</reference>
<feature type="domain" description="AB hydrolase-1" evidence="1">
    <location>
        <begin position="36"/>
        <end position="294"/>
    </location>
</feature>
<dbReference type="Proteomes" id="UP000517759">
    <property type="component" value="Unassembled WGS sequence"/>
</dbReference>
<reference evidence="5" key="2">
    <citation type="journal article" date="2019" name="Int. J. Syst. Evol. Microbiol.">
        <title>The Global Catalogue of Microorganisms (GCM) 10K type strain sequencing project: providing services to taxonomists for standard genome sequencing and annotation.</title>
        <authorList>
            <consortium name="The Broad Institute Genomics Platform"/>
            <consortium name="The Broad Institute Genome Sequencing Center for Infectious Disease"/>
            <person name="Wu L."/>
            <person name="Ma J."/>
        </authorList>
    </citation>
    <scope>NUCLEOTIDE SEQUENCE [LARGE SCALE GENOMIC DNA]</scope>
    <source>
        <strain evidence="5">NBRC 107710</strain>
    </source>
</reference>
<keyword evidence="5" id="KW-1185">Reference proteome</keyword>
<dbReference type="EMBL" id="JACIDN010000005">
    <property type="protein sequence ID" value="MBB3903325.1"/>
    <property type="molecule type" value="Genomic_DNA"/>
</dbReference>
<keyword evidence="3" id="KW-0378">Hydrolase</keyword>
<dbReference type="SUPFAM" id="SSF53474">
    <property type="entry name" value="alpha/beta-Hydrolases"/>
    <property type="match status" value="1"/>
</dbReference>
<dbReference type="Pfam" id="PF00561">
    <property type="entry name" value="Abhydrolase_1"/>
    <property type="match status" value="1"/>
</dbReference>
<dbReference type="PANTHER" id="PTHR43798:SF33">
    <property type="entry name" value="HYDROLASE, PUTATIVE (AFU_ORTHOLOGUE AFUA_2G14860)-RELATED"/>
    <property type="match status" value="1"/>
</dbReference>
<dbReference type="GO" id="GO:0016020">
    <property type="term" value="C:membrane"/>
    <property type="evidence" value="ECO:0007669"/>
    <property type="project" value="TreeGrafter"/>
</dbReference>
<dbReference type="InterPro" id="IPR000073">
    <property type="entry name" value="AB_hydrolase_1"/>
</dbReference>
<dbReference type="RefSeq" id="WP_183506214.1">
    <property type="nucleotide sequence ID" value="NZ_BSPG01000022.1"/>
</dbReference>
<gene>
    <name evidence="2" type="ORF">GCM10007884_33960</name>
    <name evidence="3" type="ORF">GGR33_002834</name>
</gene>
<reference evidence="2" key="1">
    <citation type="journal article" date="2014" name="Int. J. Syst. Evol. Microbiol.">
        <title>Complete genome of a new Firmicutes species belonging to the dominant human colonic microbiota ('Ruminococcus bicirculans') reveals two chromosomes and a selective capacity to utilize plant glucans.</title>
        <authorList>
            <consortium name="NISC Comparative Sequencing Program"/>
            <person name="Wegmann U."/>
            <person name="Louis P."/>
            <person name="Goesmann A."/>
            <person name="Henrissat B."/>
            <person name="Duncan S.H."/>
            <person name="Flint H.J."/>
        </authorList>
    </citation>
    <scope>NUCLEOTIDE SEQUENCE</scope>
    <source>
        <strain evidence="2">NBRC 107710</strain>
    </source>
</reference>
<dbReference type="GO" id="GO:0046464">
    <property type="term" value="P:acylglycerol catabolic process"/>
    <property type="evidence" value="ECO:0007669"/>
    <property type="project" value="TreeGrafter"/>
</dbReference>
<evidence type="ECO:0000313" key="4">
    <source>
        <dbReference type="Proteomes" id="UP000517759"/>
    </source>
</evidence>
<dbReference type="GO" id="GO:0047372">
    <property type="term" value="F:monoacylglycerol lipase activity"/>
    <property type="evidence" value="ECO:0007669"/>
    <property type="project" value="TreeGrafter"/>
</dbReference>
<dbReference type="EC" id="3.8.1.3" evidence="3"/>
<dbReference type="PANTHER" id="PTHR43798">
    <property type="entry name" value="MONOACYLGLYCEROL LIPASE"/>
    <property type="match status" value="1"/>
</dbReference>
<dbReference type="GO" id="GO:0018785">
    <property type="term" value="F:haloacetate dehalogenase activity"/>
    <property type="evidence" value="ECO:0007669"/>
    <property type="project" value="UniProtKB-EC"/>
</dbReference>
<dbReference type="AlphaFoldDB" id="A0A7W6AH96"/>
<evidence type="ECO:0000313" key="2">
    <source>
        <dbReference type="EMBL" id="GLS45406.1"/>
    </source>
</evidence>
<evidence type="ECO:0000259" key="1">
    <source>
        <dbReference type="Pfam" id="PF00561"/>
    </source>
</evidence>
<dbReference type="InterPro" id="IPR000639">
    <property type="entry name" value="Epox_hydrolase-like"/>
</dbReference>
<dbReference type="PRINTS" id="PR00412">
    <property type="entry name" value="EPOXHYDRLASE"/>
</dbReference>
<name>A0A7W6AH96_9HYPH</name>
<dbReference type="Proteomes" id="UP001156881">
    <property type="component" value="Unassembled WGS sequence"/>
</dbReference>
<sequence length="307" mass="33881">MTEDVATNLFSDFEALWIDTPSGRWFARAGGPADAPPLLLLHGFPQTHAMWNPIAAGLAAHRRVICLDLRGYGWTDAPKGEPDHSTYAKRTIGRDIVALMEQIGHVHFAIAGHDRGARVAYRLALDHPERVERLALLDIVPTAIQWQRIEAKPGSNPHWSFLAEPAPEPERIIGQDPDAYFEGLLTQWNAAHDLSVFAPAALELYRQSWNVPERIHAMCEDYRGGGPDGPDRAADRADLAAGKTLAMPVLVFASRHYLDKNKPEPALTVWQQTFAPKATGVSLDCGHFVVEEKPAEVLAALRQFLAS</sequence>
<dbReference type="EMBL" id="BSPG01000022">
    <property type="protein sequence ID" value="GLS45406.1"/>
    <property type="molecule type" value="Genomic_DNA"/>
</dbReference>
<accession>A0A7W6AH96</accession>
<protein>
    <submittedName>
        <fullName evidence="3">Haloacetate dehalogenase</fullName>
        <ecNumber evidence="3">3.8.1.3</ecNumber>
    </submittedName>
</protein>